<dbReference type="GO" id="GO:0072330">
    <property type="term" value="P:monocarboxylic acid biosynthetic process"/>
    <property type="evidence" value="ECO:0007669"/>
    <property type="project" value="UniProtKB-ARBA"/>
</dbReference>
<organism evidence="2 3">
    <name type="scientific">Penicillium cataractarum</name>
    <dbReference type="NCBI Taxonomy" id="2100454"/>
    <lineage>
        <taxon>Eukaryota</taxon>
        <taxon>Fungi</taxon>
        <taxon>Dikarya</taxon>
        <taxon>Ascomycota</taxon>
        <taxon>Pezizomycotina</taxon>
        <taxon>Eurotiomycetes</taxon>
        <taxon>Eurotiomycetidae</taxon>
        <taxon>Eurotiales</taxon>
        <taxon>Aspergillaceae</taxon>
        <taxon>Penicillium</taxon>
    </lineage>
</organism>
<dbReference type="AlphaFoldDB" id="A0A9W9V266"/>
<reference evidence="2" key="1">
    <citation type="submission" date="2022-11" db="EMBL/GenBank/DDBJ databases">
        <authorList>
            <person name="Petersen C."/>
        </authorList>
    </citation>
    <scope>NUCLEOTIDE SEQUENCE</scope>
    <source>
        <strain evidence="2">IBT 29864</strain>
    </source>
</reference>
<dbReference type="Pfam" id="PF12697">
    <property type="entry name" value="Abhydrolase_6"/>
    <property type="match status" value="1"/>
</dbReference>
<protein>
    <recommendedName>
        <fullName evidence="1">AB hydrolase-1 domain-containing protein</fullName>
    </recommendedName>
</protein>
<gene>
    <name evidence="2" type="ORF">N7496_010687</name>
</gene>
<accession>A0A9W9V266</accession>
<dbReference type="InterPro" id="IPR000073">
    <property type="entry name" value="AB_hydrolase_1"/>
</dbReference>
<evidence type="ECO:0000313" key="2">
    <source>
        <dbReference type="EMBL" id="KAJ5364974.1"/>
    </source>
</evidence>
<evidence type="ECO:0000259" key="1">
    <source>
        <dbReference type="Pfam" id="PF12697"/>
    </source>
</evidence>
<comment type="caution">
    <text evidence="2">The sequence shown here is derived from an EMBL/GenBank/DDBJ whole genome shotgun (WGS) entry which is preliminary data.</text>
</comment>
<dbReference type="RefSeq" id="XP_056552600.1">
    <property type="nucleotide sequence ID" value="XM_056703600.1"/>
</dbReference>
<feature type="domain" description="AB hydrolase-1" evidence="1">
    <location>
        <begin position="38"/>
        <end position="184"/>
    </location>
</feature>
<dbReference type="SUPFAM" id="SSF53474">
    <property type="entry name" value="alpha/beta-Hydrolases"/>
    <property type="match status" value="1"/>
</dbReference>
<proteinExistence type="predicted"/>
<dbReference type="GeneID" id="81442779"/>
<sequence length="281" mass="30691">MPTVPPQHEMIIPTKPSVPIMYSFVESPQQLQGSKALVIFCSGLCDPMNVWLPTLAAIARKRKQKPLLPMLLYDRFGSGATGPDPTDKGKGAKDTHDVMDSVHDLRELLICIAQRHLAVLPTEIDALRLVFVAHSMGAIIAELYAKTYPRTVAALLVLDGAPTNSDGQNWYPDPDTLDFSPAALPEGVTAELLRRARKQQRASVYNPNSVNGEQLRWSNVSDYIPIVGAPKLEGPTDGTPLLTVMAHDPVPFAKQVKKVSRSIVNHTKLAMWGIGISTSKD</sequence>
<dbReference type="EMBL" id="JAPZBS010000008">
    <property type="protein sequence ID" value="KAJ5364974.1"/>
    <property type="molecule type" value="Genomic_DNA"/>
</dbReference>
<dbReference type="InterPro" id="IPR029058">
    <property type="entry name" value="AB_hydrolase_fold"/>
</dbReference>
<dbReference type="OrthoDB" id="3466836at2759"/>
<keyword evidence="3" id="KW-1185">Reference proteome</keyword>
<dbReference type="Proteomes" id="UP001147782">
    <property type="component" value="Unassembled WGS sequence"/>
</dbReference>
<dbReference type="GO" id="GO:0017000">
    <property type="term" value="P:antibiotic biosynthetic process"/>
    <property type="evidence" value="ECO:0007669"/>
    <property type="project" value="UniProtKB-ARBA"/>
</dbReference>
<reference evidence="2" key="2">
    <citation type="journal article" date="2023" name="IMA Fungus">
        <title>Comparative genomic study of the Penicillium genus elucidates a diverse pangenome and 15 lateral gene transfer events.</title>
        <authorList>
            <person name="Petersen C."/>
            <person name="Sorensen T."/>
            <person name="Nielsen M.R."/>
            <person name="Sondergaard T.E."/>
            <person name="Sorensen J.L."/>
            <person name="Fitzpatrick D.A."/>
            <person name="Frisvad J.C."/>
            <person name="Nielsen K.L."/>
        </authorList>
    </citation>
    <scope>NUCLEOTIDE SEQUENCE</scope>
    <source>
        <strain evidence="2">IBT 29864</strain>
    </source>
</reference>
<dbReference type="Gene3D" id="3.40.50.1820">
    <property type="entry name" value="alpha/beta hydrolase"/>
    <property type="match status" value="1"/>
</dbReference>
<evidence type="ECO:0000313" key="3">
    <source>
        <dbReference type="Proteomes" id="UP001147782"/>
    </source>
</evidence>
<name>A0A9W9V266_9EURO</name>